<dbReference type="SUPFAM" id="SSF53756">
    <property type="entry name" value="UDP-Glycosyltransferase/glycogen phosphorylase"/>
    <property type="match status" value="1"/>
</dbReference>
<dbReference type="EMBL" id="MCGG01000039">
    <property type="protein sequence ID" value="OEJ66115.1"/>
    <property type="molecule type" value="Genomic_DNA"/>
</dbReference>
<dbReference type="STRING" id="28181.BEN30_12980"/>
<comment type="caution">
    <text evidence="1">The sequence shown here is derived from an EMBL/GenBank/DDBJ whole genome shotgun (WGS) entry which is preliminary data.</text>
</comment>
<dbReference type="AlphaFoldDB" id="A0A1E5Q5Y6"/>
<dbReference type="EMBL" id="MCGG01000040">
    <property type="protein sequence ID" value="OEJ66078.1"/>
    <property type="molecule type" value="Genomic_DNA"/>
</dbReference>
<name>A0A1E5Q5Y6_9PROT</name>
<evidence type="ECO:0000313" key="2">
    <source>
        <dbReference type="EMBL" id="OEJ66115.1"/>
    </source>
</evidence>
<dbReference type="Proteomes" id="UP000095347">
    <property type="component" value="Unassembled WGS sequence"/>
</dbReference>
<keyword evidence="3" id="KW-1185">Reference proteome</keyword>
<evidence type="ECO:0008006" key="4">
    <source>
        <dbReference type="Google" id="ProtNLM"/>
    </source>
</evidence>
<reference evidence="1" key="2">
    <citation type="submission" date="2016-07" db="EMBL/GenBank/DDBJ databases">
        <authorList>
            <person name="Trubitsyn D."/>
            <person name="Abreu F.A."/>
            <person name="Ward B."/>
            <person name="Taylor T."/>
            <person name="Hattori M."/>
            <person name="Kondo S."/>
            <person name="Trivedi U."/>
            <person name="Staniland S."/>
            <person name="Lins U."/>
            <person name="Bazylinski D.A."/>
        </authorList>
    </citation>
    <scope>NUCLEOTIDE SEQUENCE</scope>
    <source>
        <strain evidence="1">MV-1</strain>
    </source>
</reference>
<evidence type="ECO:0000313" key="3">
    <source>
        <dbReference type="Proteomes" id="UP000095347"/>
    </source>
</evidence>
<dbReference type="OrthoDB" id="8482002at2"/>
<accession>A0A1E5Q5Y6</accession>
<sequence length="296" mass="34054">MKILIFIDHDIIIRHFIHSKVFETLSASHDVKFIFPDGDQKRVTTDVEALKLGGKHAFLAPKQPRLRQWKNLFVADTLRWRYGKQFSSLRTFRRAMIGPKATLLFSFLSLPGIYTIYKYITLNKINAIPNKELQELIDIENPDVIIHPSVLDGVFINDLVITCQNENIPLVVIMNSWDNPSTKKSVIGLPDWLLVWGEQTNIHAQKFMNMPSDRIVNFGAAQFDLFRHPPRISRDEFCIRHDLDPTSQILLYAGSSKETNEFEHLRSIDNAIDSGILGHTKVVYRPHPWGGGGEWR</sequence>
<reference evidence="3" key="1">
    <citation type="submission" date="2016-07" db="EMBL/GenBank/DDBJ databases">
        <authorList>
            <person name="Florea S."/>
            <person name="Webb J.S."/>
            <person name="Jaromczyk J."/>
            <person name="Schardl C.L."/>
        </authorList>
    </citation>
    <scope>NUCLEOTIDE SEQUENCE [LARGE SCALE GENOMIC DNA]</scope>
    <source>
        <strain evidence="3">MV-1</strain>
    </source>
</reference>
<evidence type="ECO:0000313" key="1">
    <source>
        <dbReference type="EMBL" id="OEJ66078.1"/>
    </source>
</evidence>
<protein>
    <recommendedName>
        <fullName evidence="4">Glycosyltransferase subfamily 4-like N-terminal domain-containing protein</fullName>
    </recommendedName>
</protein>
<proteinExistence type="predicted"/>
<dbReference type="RefSeq" id="WP_069958510.1">
    <property type="nucleotide sequence ID" value="NZ_MCGG01000039.1"/>
</dbReference>
<gene>
    <name evidence="2" type="ORF">BEN30_12980</name>
    <name evidence="1" type="ORF">BEN30_13070</name>
</gene>
<organism evidence="1 3">
    <name type="scientific">Magnetovibrio blakemorei</name>
    <dbReference type="NCBI Taxonomy" id="28181"/>
    <lineage>
        <taxon>Bacteria</taxon>
        <taxon>Pseudomonadati</taxon>
        <taxon>Pseudomonadota</taxon>
        <taxon>Alphaproteobacteria</taxon>
        <taxon>Rhodospirillales</taxon>
        <taxon>Magnetovibrionaceae</taxon>
        <taxon>Magnetovibrio</taxon>
    </lineage>
</organism>